<sequence length="92" mass="9954">MSVSYRTGQRISCGFPCFEAPSGVLLFRRPPASLSLEERRRLLPNIKHDRGVRLLWGPEASLQEAGGQHLPGGPGGKDGEAAATALWPRFNG</sequence>
<reference evidence="2" key="1">
    <citation type="submission" date="2022-07" db="EMBL/GenBank/DDBJ databases">
        <title>Chromosome-level genome of Muraenolepis orangiensis.</title>
        <authorList>
            <person name="Kim J."/>
        </authorList>
    </citation>
    <scope>NUCLEOTIDE SEQUENCE</scope>
    <source>
        <strain evidence="2">KU_S4_2022</strain>
        <tissue evidence="2">Muscle</tissue>
    </source>
</reference>
<accession>A0A9Q0IRN3</accession>
<dbReference type="AlphaFoldDB" id="A0A9Q0IRN3"/>
<comment type="caution">
    <text evidence="2">The sequence shown here is derived from an EMBL/GenBank/DDBJ whole genome shotgun (WGS) entry which is preliminary data.</text>
</comment>
<name>A0A9Q0IRN3_9TELE</name>
<dbReference type="Proteomes" id="UP001148018">
    <property type="component" value="Unassembled WGS sequence"/>
</dbReference>
<gene>
    <name evidence="2" type="ORF">NHX12_026190</name>
</gene>
<proteinExistence type="predicted"/>
<evidence type="ECO:0000313" key="2">
    <source>
        <dbReference type="EMBL" id="KAJ3606671.1"/>
    </source>
</evidence>
<organism evidence="2 3">
    <name type="scientific">Muraenolepis orangiensis</name>
    <name type="common">Patagonian moray cod</name>
    <dbReference type="NCBI Taxonomy" id="630683"/>
    <lineage>
        <taxon>Eukaryota</taxon>
        <taxon>Metazoa</taxon>
        <taxon>Chordata</taxon>
        <taxon>Craniata</taxon>
        <taxon>Vertebrata</taxon>
        <taxon>Euteleostomi</taxon>
        <taxon>Actinopterygii</taxon>
        <taxon>Neopterygii</taxon>
        <taxon>Teleostei</taxon>
        <taxon>Neoteleostei</taxon>
        <taxon>Acanthomorphata</taxon>
        <taxon>Zeiogadaria</taxon>
        <taxon>Gadariae</taxon>
        <taxon>Gadiformes</taxon>
        <taxon>Muraenolepidoidei</taxon>
        <taxon>Muraenolepididae</taxon>
        <taxon>Muraenolepis</taxon>
    </lineage>
</organism>
<protein>
    <submittedName>
        <fullName evidence="2">Uncharacterized protein</fullName>
    </submittedName>
</protein>
<keyword evidence="3" id="KW-1185">Reference proteome</keyword>
<evidence type="ECO:0000256" key="1">
    <source>
        <dbReference type="SAM" id="MobiDB-lite"/>
    </source>
</evidence>
<dbReference type="EMBL" id="JANIIK010000042">
    <property type="protein sequence ID" value="KAJ3606671.1"/>
    <property type="molecule type" value="Genomic_DNA"/>
</dbReference>
<evidence type="ECO:0000313" key="3">
    <source>
        <dbReference type="Proteomes" id="UP001148018"/>
    </source>
</evidence>
<feature type="region of interest" description="Disordered" evidence="1">
    <location>
        <begin position="63"/>
        <end position="92"/>
    </location>
</feature>